<keyword evidence="7 10" id="KW-0456">Lyase</keyword>
<comment type="catalytic activity">
    <reaction evidence="8">
        <text>chorismate + L-glutamine = anthranilate + pyruvate + L-glutamate + H(+)</text>
        <dbReference type="Rhea" id="RHEA:21732"/>
        <dbReference type="ChEBI" id="CHEBI:15361"/>
        <dbReference type="ChEBI" id="CHEBI:15378"/>
        <dbReference type="ChEBI" id="CHEBI:16567"/>
        <dbReference type="ChEBI" id="CHEBI:29748"/>
        <dbReference type="ChEBI" id="CHEBI:29985"/>
        <dbReference type="ChEBI" id="CHEBI:58359"/>
        <dbReference type="EC" id="4.1.3.27"/>
    </reaction>
</comment>
<dbReference type="AlphaFoldDB" id="A0A811T888"/>
<dbReference type="PROSITE" id="PS51273">
    <property type="entry name" value="GATASE_TYPE_1"/>
    <property type="match status" value="1"/>
</dbReference>
<dbReference type="Pfam" id="PF00117">
    <property type="entry name" value="GATase"/>
    <property type="match status" value="1"/>
</dbReference>
<evidence type="ECO:0000256" key="7">
    <source>
        <dbReference type="ARBA" id="ARBA00023239"/>
    </source>
</evidence>
<dbReference type="PRINTS" id="PR00096">
    <property type="entry name" value="GATASE"/>
</dbReference>
<keyword evidence="5" id="KW-0315">Glutamine amidotransferase</keyword>
<evidence type="ECO:0000259" key="9">
    <source>
        <dbReference type="Pfam" id="PF00117"/>
    </source>
</evidence>
<gene>
    <name evidence="10" type="primary">trpG</name>
    <name evidence="10" type="ORF">CHKLHMKO_00019</name>
</gene>
<dbReference type="EC" id="4.1.3.27" evidence="2"/>
<dbReference type="Proteomes" id="UP000610373">
    <property type="component" value="Unassembled WGS sequence"/>
</dbReference>
<dbReference type="GO" id="GO:0005829">
    <property type="term" value="C:cytosol"/>
    <property type="evidence" value="ECO:0007669"/>
    <property type="project" value="TreeGrafter"/>
</dbReference>
<evidence type="ECO:0000256" key="1">
    <source>
        <dbReference type="ARBA" id="ARBA00004873"/>
    </source>
</evidence>
<evidence type="ECO:0000256" key="5">
    <source>
        <dbReference type="ARBA" id="ARBA00022962"/>
    </source>
</evidence>
<dbReference type="GO" id="GO:0000162">
    <property type="term" value="P:L-tryptophan biosynthetic process"/>
    <property type="evidence" value="ECO:0007669"/>
    <property type="project" value="UniProtKB-KW"/>
</dbReference>
<dbReference type="CDD" id="cd01743">
    <property type="entry name" value="GATase1_Anthranilate_Synthase"/>
    <property type="match status" value="1"/>
</dbReference>
<organism evidence="10 11">
    <name type="scientific">Candidatus Argoarchaeum ethanivorans</name>
    <dbReference type="NCBI Taxonomy" id="2608793"/>
    <lineage>
        <taxon>Archaea</taxon>
        <taxon>Methanobacteriati</taxon>
        <taxon>Methanobacteriota</taxon>
        <taxon>Stenosarchaea group</taxon>
        <taxon>Methanomicrobia</taxon>
        <taxon>Methanosarcinales</taxon>
        <taxon>Methanosarcinales incertae sedis</taxon>
        <taxon>GOM Arc I cluster</taxon>
        <taxon>Candidatus Argoarchaeum</taxon>
    </lineage>
</organism>
<feature type="domain" description="Glutamine amidotransferase" evidence="9">
    <location>
        <begin position="5"/>
        <end position="186"/>
    </location>
</feature>
<evidence type="ECO:0000256" key="8">
    <source>
        <dbReference type="ARBA" id="ARBA00047683"/>
    </source>
</evidence>
<dbReference type="InterPro" id="IPR029062">
    <property type="entry name" value="Class_I_gatase-like"/>
</dbReference>
<dbReference type="SUPFAM" id="SSF52317">
    <property type="entry name" value="Class I glutamine amidotransferase-like"/>
    <property type="match status" value="1"/>
</dbReference>
<dbReference type="EMBL" id="CAJHIO010000001">
    <property type="protein sequence ID" value="CAD6490817.1"/>
    <property type="molecule type" value="Genomic_DNA"/>
</dbReference>
<evidence type="ECO:0000256" key="3">
    <source>
        <dbReference type="ARBA" id="ARBA00022605"/>
    </source>
</evidence>
<dbReference type="PRINTS" id="PR00099">
    <property type="entry name" value="CPSGATASE"/>
</dbReference>
<keyword evidence="3" id="KW-0028">Amino-acid biosynthesis</keyword>
<dbReference type="InterPro" id="IPR017926">
    <property type="entry name" value="GATASE"/>
</dbReference>
<accession>A0A811T888</accession>
<dbReference type="InterPro" id="IPR006221">
    <property type="entry name" value="TrpG/PapA_dom"/>
</dbReference>
<evidence type="ECO:0000313" key="10">
    <source>
        <dbReference type="EMBL" id="CAD6490817.1"/>
    </source>
</evidence>
<dbReference type="GO" id="GO:0004049">
    <property type="term" value="F:anthranilate synthase activity"/>
    <property type="evidence" value="ECO:0007669"/>
    <property type="project" value="UniProtKB-EC"/>
</dbReference>
<dbReference type="PANTHER" id="PTHR43418">
    <property type="entry name" value="MULTIFUNCTIONAL TRYPTOPHAN BIOSYNTHESIS PROTEIN-RELATED"/>
    <property type="match status" value="1"/>
</dbReference>
<reference evidence="10" key="1">
    <citation type="submission" date="2020-10" db="EMBL/GenBank/DDBJ databases">
        <authorList>
            <person name="Hahn C.J."/>
            <person name="Laso-Perez R."/>
            <person name="Vulcano F."/>
            <person name="Vaziourakis K.-M."/>
            <person name="Stokke R."/>
            <person name="Steen I.H."/>
            <person name="Teske A."/>
            <person name="Boetius A."/>
            <person name="Liebeke M."/>
            <person name="Amann R."/>
            <person name="Knittel K."/>
        </authorList>
    </citation>
    <scope>NUCLEOTIDE SEQUENCE</scope>
    <source>
        <strain evidence="10">Gfbio:e3339647-f889-4370-9287-4fb5cb688e4c:AG392O15_GoMArc1</strain>
    </source>
</reference>
<evidence type="ECO:0000256" key="6">
    <source>
        <dbReference type="ARBA" id="ARBA00023141"/>
    </source>
</evidence>
<evidence type="ECO:0000313" key="11">
    <source>
        <dbReference type="Proteomes" id="UP000610373"/>
    </source>
</evidence>
<dbReference type="InterPro" id="IPR050472">
    <property type="entry name" value="Anth_synth/Amidotransfase"/>
</dbReference>
<dbReference type="FunFam" id="3.40.50.880:FF:000003">
    <property type="entry name" value="Anthranilate synthase component II"/>
    <property type="match status" value="1"/>
</dbReference>
<keyword evidence="6" id="KW-0057">Aromatic amino acid biosynthesis</keyword>
<keyword evidence="4" id="KW-0822">Tryptophan biosynthesis</keyword>
<comment type="caution">
    <text evidence="10">The sequence shown here is derived from an EMBL/GenBank/DDBJ whole genome shotgun (WGS) entry which is preliminary data.</text>
</comment>
<protein>
    <recommendedName>
        <fullName evidence="2">anthranilate synthase</fullName>
        <ecNumber evidence="2">4.1.3.27</ecNumber>
    </recommendedName>
</protein>
<evidence type="ECO:0000256" key="2">
    <source>
        <dbReference type="ARBA" id="ARBA00012266"/>
    </source>
</evidence>
<dbReference type="PANTHER" id="PTHR43418:SF4">
    <property type="entry name" value="MULTIFUNCTIONAL TRYPTOPHAN BIOSYNTHESIS PROTEIN"/>
    <property type="match status" value="1"/>
</dbReference>
<proteinExistence type="predicted"/>
<name>A0A811T888_9EURY</name>
<dbReference type="PRINTS" id="PR00097">
    <property type="entry name" value="ANTSNTHASEII"/>
</dbReference>
<comment type="pathway">
    <text evidence="1">Amino-acid biosynthesis; L-tryptophan biosynthesis; L-tryptophan from chorismate: step 1/5.</text>
</comment>
<sequence length="188" mass="20832">MKVLFINNRDSFVWNLVDYVSKFEPDTIVAPNTITIEKVMEISPDAIVISPGPGNPSNNRDIGNCIEIIRHFTDTPQLGVCLGHQAIAVAFGGKVSHSPDGPIHGKTAKIYHDCRRIYKGIENPFEAARYHSLAITLLPAEFVVTAKTENDLIMGIRHNKYPIEGVQFHPESVLTPAGLKIIFNFLNV</sequence>
<dbReference type="NCBIfam" id="TIGR00566">
    <property type="entry name" value="trpG_papA"/>
    <property type="match status" value="1"/>
</dbReference>
<dbReference type="Gene3D" id="3.40.50.880">
    <property type="match status" value="1"/>
</dbReference>
<evidence type="ECO:0000256" key="4">
    <source>
        <dbReference type="ARBA" id="ARBA00022822"/>
    </source>
</evidence>